<evidence type="ECO:0000256" key="3">
    <source>
        <dbReference type="ARBA" id="ARBA00022898"/>
    </source>
</evidence>
<protein>
    <submittedName>
        <fullName evidence="4">Branched-chain amino acid aminotransferase</fullName>
        <ecNumber evidence="4">2.6.1.42</ecNumber>
    </submittedName>
</protein>
<comment type="cofactor">
    <cofactor evidence="1">
        <name>pyridoxal 5'-phosphate</name>
        <dbReference type="ChEBI" id="CHEBI:597326"/>
    </cofactor>
</comment>
<evidence type="ECO:0000313" key="4">
    <source>
        <dbReference type="EMBL" id="CAG6398437.1"/>
    </source>
</evidence>
<evidence type="ECO:0000256" key="2">
    <source>
        <dbReference type="ARBA" id="ARBA00009320"/>
    </source>
</evidence>
<dbReference type="InterPro" id="IPR043131">
    <property type="entry name" value="BCAT-like_N"/>
</dbReference>
<sequence>MTDTPPPYAWLDGRVVPWDQCVLHARSQGAFWGANVFEGIRVYAGGPGDDRLHAFRVADHLARLRQSMKALHMEIEHTDAELAQACNDLVLANGYGTDVHVCVVAYFGMGPHFDPLAHTTETGVHITSTPVGRSAAHEQGVAASVSSWRRISSDAMPTRIKAGANYHNSRLAQHEAVRNGFDTTLLLNGRGTVSEAPGSCVVMVREDRLVTPPGTSGVLEGITVATVKELAAEHLGLPLERREIDRAELHACDELFLCGTMSELLPITSVDRLPVGDGKRGPVTAALQGHYDDAVRARAGRPQWCTPVLPAREVVA</sequence>
<dbReference type="Gene3D" id="3.20.10.10">
    <property type="entry name" value="D-amino Acid Aminotransferase, subunit A, domain 2"/>
    <property type="match status" value="1"/>
</dbReference>
<dbReference type="RefSeq" id="WP_251499820.1">
    <property type="nucleotide sequence ID" value="NZ_CAJSLV010000103.1"/>
</dbReference>
<keyword evidence="3" id="KW-0663">Pyridoxal phosphate</keyword>
<evidence type="ECO:0000256" key="1">
    <source>
        <dbReference type="ARBA" id="ARBA00001933"/>
    </source>
</evidence>
<dbReference type="Proteomes" id="UP001152519">
    <property type="component" value="Unassembled WGS sequence"/>
</dbReference>
<accession>A0A9W4E2V7</accession>
<dbReference type="Gene3D" id="3.30.470.10">
    <property type="match status" value="1"/>
</dbReference>
<dbReference type="PANTHER" id="PTHR42743">
    <property type="entry name" value="AMINO-ACID AMINOTRANSFERASE"/>
    <property type="match status" value="1"/>
</dbReference>
<dbReference type="InterPro" id="IPR050571">
    <property type="entry name" value="Class-IV_PLP-Dep_Aminotrnsfr"/>
</dbReference>
<dbReference type="SUPFAM" id="SSF56752">
    <property type="entry name" value="D-aminoacid aminotransferase-like PLP-dependent enzymes"/>
    <property type="match status" value="1"/>
</dbReference>
<keyword evidence="4" id="KW-0032">Aminotransferase</keyword>
<proteinExistence type="inferred from homology"/>
<keyword evidence="4" id="KW-0808">Transferase</keyword>
<comment type="similarity">
    <text evidence="2">Belongs to the class-IV pyridoxal-phosphate-dependent aminotransferase family.</text>
</comment>
<dbReference type="AlphaFoldDB" id="A0A9W4E2V7"/>
<dbReference type="GO" id="GO:0046394">
    <property type="term" value="P:carboxylic acid biosynthetic process"/>
    <property type="evidence" value="ECO:0007669"/>
    <property type="project" value="UniProtKB-ARBA"/>
</dbReference>
<dbReference type="PANTHER" id="PTHR42743:SF4">
    <property type="entry name" value="BRANCHED-CHAIN-AMINO-ACID AMINOTRANSFERASE-RELATED"/>
    <property type="match status" value="1"/>
</dbReference>
<dbReference type="CDD" id="cd00449">
    <property type="entry name" value="PLPDE_IV"/>
    <property type="match status" value="1"/>
</dbReference>
<reference evidence="4" key="1">
    <citation type="submission" date="2021-05" db="EMBL/GenBank/DDBJ databases">
        <authorList>
            <person name="Arsene-Ploetze F."/>
        </authorList>
    </citation>
    <scope>NUCLEOTIDE SEQUENCE</scope>
    <source>
        <strain evidence="4">DSM 42138</strain>
    </source>
</reference>
<evidence type="ECO:0000313" key="5">
    <source>
        <dbReference type="Proteomes" id="UP001152519"/>
    </source>
</evidence>
<dbReference type="GO" id="GO:0004084">
    <property type="term" value="F:branched-chain-amino-acid transaminase activity"/>
    <property type="evidence" value="ECO:0007669"/>
    <property type="project" value="UniProtKB-EC"/>
</dbReference>
<dbReference type="EC" id="2.6.1.42" evidence="4"/>
<comment type="caution">
    <text evidence="4">The sequence shown here is derived from an EMBL/GenBank/DDBJ whole genome shotgun (WGS) entry which is preliminary data.</text>
</comment>
<dbReference type="FunFam" id="3.20.10.10:FF:000002">
    <property type="entry name" value="D-alanine aminotransferase"/>
    <property type="match status" value="1"/>
</dbReference>
<keyword evidence="5" id="KW-1185">Reference proteome</keyword>
<dbReference type="GO" id="GO:0008652">
    <property type="term" value="P:amino acid biosynthetic process"/>
    <property type="evidence" value="ECO:0007669"/>
    <property type="project" value="UniProtKB-ARBA"/>
</dbReference>
<organism evidence="4 5">
    <name type="scientific">Actinacidiphila cocklensis</name>
    <dbReference type="NCBI Taxonomy" id="887465"/>
    <lineage>
        <taxon>Bacteria</taxon>
        <taxon>Bacillati</taxon>
        <taxon>Actinomycetota</taxon>
        <taxon>Actinomycetes</taxon>
        <taxon>Kitasatosporales</taxon>
        <taxon>Streptomycetaceae</taxon>
        <taxon>Actinacidiphila</taxon>
    </lineage>
</organism>
<dbReference type="EMBL" id="CAJSLV010000103">
    <property type="protein sequence ID" value="CAG6398437.1"/>
    <property type="molecule type" value="Genomic_DNA"/>
</dbReference>
<dbReference type="InterPro" id="IPR001544">
    <property type="entry name" value="Aminotrans_IV"/>
</dbReference>
<gene>
    <name evidence="4" type="ORF">SCOCK_70121</name>
</gene>
<dbReference type="InterPro" id="IPR036038">
    <property type="entry name" value="Aminotransferase-like"/>
</dbReference>
<dbReference type="InterPro" id="IPR043132">
    <property type="entry name" value="BCAT-like_C"/>
</dbReference>
<dbReference type="Pfam" id="PF01063">
    <property type="entry name" value="Aminotran_4"/>
    <property type="match status" value="1"/>
</dbReference>
<name>A0A9W4E2V7_9ACTN</name>